<name>A0ABZ0I4C2_9GAMM</name>
<keyword evidence="6" id="KW-0238">DNA-binding</keyword>
<keyword evidence="11" id="KW-1185">Reference proteome</keyword>
<evidence type="ECO:0000256" key="4">
    <source>
        <dbReference type="ARBA" id="ARBA00022801"/>
    </source>
</evidence>
<dbReference type="Proteomes" id="UP001626537">
    <property type="component" value="Chromosome"/>
</dbReference>
<dbReference type="Gene3D" id="3.90.1680.10">
    <property type="entry name" value="SOS response associated peptidase-like"/>
    <property type="match status" value="1"/>
</dbReference>
<keyword evidence="4 8" id="KW-0378">Hydrolase</keyword>
<accession>A0ABZ0I4C2</accession>
<protein>
    <recommendedName>
        <fullName evidence="8">Abasic site processing protein</fullName>
        <ecNumber evidence="8">3.4.-.-</ecNumber>
    </recommendedName>
</protein>
<dbReference type="Pfam" id="PF02586">
    <property type="entry name" value="SRAP"/>
    <property type="match status" value="1"/>
</dbReference>
<evidence type="ECO:0000313" key="11">
    <source>
        <dbReference type="Proteomes" id="UP001626537"/>
    </source>
</evidence>
<dbReference type="InterPro" id="IPR036590">
    <property type="entry name" value="SRAP-like"/>
</dbReference>
<evidence type="ECO:0000256" key="9">
    <source>
        <dbReference type="SAM" id="MobiDB-lite"/>
    </source>
</evidence>
<gene>
    <name evidence="10" type="ORF">R0135_02480</name>
</gene>
<evidence type="ECO:0000256" key="8">
    <source>
        <dbReference type="RuleBase" id="RU364100"/>
    </source>
</evidence>
<evidence type="ECO:0000256" key="5">
    <source>
        <dbReference type="ARBA" id="ARBA00023124"/>
    </source>
</evidence>
<dbReference type="RefSeq" id="WP_407348685.1">
    <property type="nucleotide sequence ID" value="NZ_CP136864.1"/>
</dbReference>
<keyword evidence="3" id="KW-0227">DNA damage</keyword>
<dbReference type="PANTHER" id="PTHR13604">
    <property type="entry name" value="DC12-RELATED"/>
    <property type="match status" value="1"/>
</dbReference>
<evidence type="ECO:0000256" key="1">
    <source>
        <dbReference type="ARBA" id="ARBA00008136"/>
    </source>
</evidence>
<dbReference type="InterPro" id="IPR003738">
    <property type="entry name" value="SRAP"/>
</dbReference>
<keyword evidence="2 8" id="KW-0645">Protease</keyword>
<sequence>MCGRFNIISTPGLQVLLDGLGADLKLTAPHYNVAPTESVILLRHDAGTACSSEQARWWLTPSWAKEPSQKYAMFNARSEGLSKSPAFRKPFASQRGIVPMSSFIEWRGSAGDKLPWLISNEAEALAVAALWDLWFDKNVSDSEPLLSCTLVTTAAAEAFKPWHSRMPVMLASGDRERWLDNQAPIAVDDPIFRPQLRESLHLVPVSRSVGNSRNKSPDGLLPTGDRVVLSPDAR</sequence>
<dbReference type="EMBL" id="CP136864">
    <property type="protein sequence ID" value="WOJ94046.1"/>
    <property type="molecule type" value="Genomic_DNA"/>
</dbReference>
<evidence type="ECO:0000256" key="7">
    <source>
        <dbReference type="ARBA" id="ARBA00023239"/>
    </source>
</evidence>
<dbReference type="SUPFAM" id="SSF143081">
    <property type="entry name" value="BB1717-like"/>
    <property type="match status" value="1"/>
</dbReference>
<proteinExistence type="inferred from homology"/>
<evidence type="ECO:0000256" key="6">
    <source>
        <dbReference type="ARBA" id="ARBA00023125"/>
    </source>
</evidence>
<organism evidence="10 11">
    <name type="scientific">Congregibacter variabilis</name>
    <dbReference type="NCBI Taxonomy" id="3081200"/>
    <lineage>
        <taxon>Bacteria</taxon>
        <taxon>Pseudomonadati</taxon>
        <taxon>Pseudomonadota</taxon>
        <taxon>Gammaproteobacteria</taxon>
        <taxon>Cellvibrionales</taxon>
        <taxon>Halieaceae</taxon>
        <taxon>Congregibacter</taxon>
    </lineage>
</organism>
<keyword evidence="7" id="KW-0456">Lyase</keyword>
<evidence type="ECO:0000256" key="3">
    <source>
        <dbReference type="ARBA" id="ARBA00022763"/>
    </source>
</evidence>
<comment type="similarity">
    <text evidence="1 8">Belongs to the SOS response-associated peptidase family.</text>
</comment>
<keyword evidence="5" id="KW-0190">Covalent protein-DNA linkage</keyword>
<dbReference type="PANTHER" id="PTHR13604:SF0">
    <property type="entry name" value="ABASIC SITE PROCESSING PROTEIN HMCES"/>
    <property type="match status" value="1"/>
</dbReference>
<evidence type="ECO:0000313" key="10">
    <source>
        <dbReference type="EMBL" id="WOJ94046.1"/>
    </source>
</evidence>
<reference evidence="10 11" key="1">
    <citation type="submission" date="2023-10" db="EMBL/GenBank/DDBJ databases">
        <title>Two novel species belonging to the OM43/NOR5 clade.</title>
        <authorList>
            <person name="Park M."/>
        </authorList>
    </citation>
    <scope>NUCLEOTIDE SEQUENCE [LARGE SCALE GENOMIC DNA]</scope>
    <source>
        <strain evidence="10 11">IMCC43200</strain>
    </source>
</reference>
<dbReference type="EC" id="3.4.-.-" evidence="8"/>
<feature type="region of interest" description="Disordered" evidence="9">
    <location>
        <begin position="208"/>
        <end position="234"/>
    </location>
</feature>
<evidence type="ECO:0000256" key="2">
    <source>
        <dbReference type="ARBA" id="ARBA00022670"/>
    </source>
</evidence>